<dbReference type="PANTHER" id="PTHR33332">
    <property type="entry name" value="REVERSE TRANSCRIPTASE DOMAIN-CONTAINING PROTEIN"/>
    <property type="match status" value="1"/>
</dbReference>
<gene>
    <name evidence="1" type="ORF">DUI87_07201</name>
</gene>
<dbReference type="Proteomes" id="UP000269221">
    <property type="component" value="Unassembled WGS sequence"/>
</dbReference>
<dbReference type="OrthoDB" id="8939918at2759"/>
<keyword evidence="2" id="KW-1185">Reference proteome</keyword>
<organism evidence="1 2">
    <name type="scientific">Hirundo rustica rustica</name>
    <dbReference type="NCBI Taxonomy" id="333673"/>
    <lineage>
        <taxon>Eukaryota</taxon>
        <taxon>Metazoa</taxon>
        <taxon>Chordata</taxon>
        <taxon>Craniata</taxon>
        <taxon>Vertebrata</taxon>
        <taxon>Euteleostomi</taxon>
        <taxon>Archelosauria</taxon>
        <taxon>Archosauria</taxon>
        <taxon>Dinosauria</taxon>
        <taxon>Saurischia</taxon>
        <taxon>Theropoda</taxon>
        <taxon>Coelurosauria</taxon>
        <taxon>Aves</taxon>
        <taxon>Neognathae</taxon>
        <taxon>Neoaves</taxon>
        <taxon>Telluraves</taxon>
        <taxon>Australaves</taxon>
        <taxon>Passeriformes</taxon>
        <taxon>Sylvioidea</taxon>
        <taxon>Hirundinidae</taxon>
        <taxon>Hirundo</taxon>
    </lineage>
</organism>
<accession>A0A3M0KP66</accession>
<protein>
    <recommendedName>
        <fullName evidence="3">Reverse transcriptase domain-containing protein</fullName>
    </recommendedName>
</protein>
<evidence type="ECO:0000313" key="2">
    <source>
        <dbReference type="Proteomes" id="UP000269221"/>
    </source>
</evidence>
<dbReference type="EMBL" id="QRBI01000104">
    <property type="protein sequence ID" value="RMC15022.1"/>
    <property type="molecule type" value="Genomic_DNA"/>
</dbReference>
<dbReference type="AlphaFoldDB" id="A0A3M0KP66"/>
<sequence length="182" mass="21090">MGFILRRFADDTKLCAAVDRLEGRDAIPRNLDRLERWDHVNLMKFNKAKCKVLQLSWGNPKRKYRLGGENLNNISEKNMGVLVDKNLDMNCQCVIEAQKAKRILGCIKSSMASRVREGIFLFYSAVVRPYLEFCVHLGGLQSRNDMDQSAQVQRRTMEVIRGLEQFSYEDKLRKVGLFNLEK</sequence>
<comment type="caution">
    <text evidence="1">The sequence shown here is derived from an EMBL/GenBank/DDBJ whole genome shotgun (WGS) entry which is preliminary data.</text>
</comment>
<evidence type="ECO:0000313" key="1">
    <source>
        <dbReference type="EMBL" id="RMC15022.1"/>
    </source>
</evidence>
<reference evidence="1 2" key="1">
    <citation type="submission" date="2018-07" db="EMBL/GenBank/DDBJ databases">
        <title>A high quality draft genome assembly of the barn swallow (H. rustica rustica).</title>
        <authorList>
            <person name="Formenti G."/>
            <person name="Chiara M."/>
            <person name="Poveda L."/>
            <person name="Francoijs K.-J."/>
            <person name="Bonisoli-Alquati A."/>
            <person name="Canova L."/>
            <person name="Gianfranceschi L."/>
            <person name="Horner D.S."/>
            <person name="Saino N."/>
        </authorList>
    </citation>
    <scope>NUCLEOTIDE SEQUENCE [LARGE SCALE GENOMIC DNA]</scope>
    <source>
        <strain evidence="1">Chelidonia</strain>
        <tissue evidence="1">Blood</tissue>
    </source>
</reference>
<proteinExistence type="predicted"/>
<evidence type="ECO:0008006" key="3">
    <source>
        <dbReference type="Google" id="ProtNLM"/>
    </source>
</evidence>
<name>A0A3M0KP66_HIRRU</name>